<dbReference type="EMBL" id="CABWLC010000004">
    <property type="protein sequence ID" value="VXA81881.1"/>
    <property type="molecule type" value="Genomic_DNA"/>
</dbReference>
<dbReference type="Proteomes" id="UP000439123">
    <property type="component" value="Unassembled WGS sequence"/>
</dbReference>
<evidence type="ECO:0000313" key="3">
    <source>
        <dbReference type="Proteomes" id="UP000439123"/>
    </source>
</evidence>
<feature type="compositionally biased region" description="Basic and acidic residues" evidence="1">
    <location>
        <begin position="132"/>
        <end position="143"/>
    </location>
</feature>
<gene>
    <name evidence="2" type="ORF">AERO8C_120378</name>
</gene>
<proteinExistence type="predicted"/>
<organism evidence="2 3">
    <name type="scientific">Aeromonas veronii</name>
    <dbReference type="NCBI Taxonomy" id="654"/>
    <lineage>
        <taxon>Bacteria</taxon>
        <taxon>Pseudomonadati</taxon>
        <taxon>Pseudomonadota</taxon>
        <taxon>Gammaproteobacteria</taxon>
        <taxon>Aeromonadales</taxon>
        <taxon>Aeromonadaceae</taxon>
        <taxon>Aeromonas</taxon>
    </lineage>
</organism>
<accession>A0A653KU13</accession>
<name>A0A653KU13_AERVE</name>
<evidence type="ECO:0000256" key="1">
    <source>
        <dbReference type="SAM" id="MobiDB-lite"/>
    </source>
</evidence>
<protein>
    <submittedName>
        <fullName evidence="2">Uncharacterized protein</fullName>
    </submittedName>
</protein>
<sequence>MPAHRLWLHHGLSALQAVWLELRGLLYGHAGAAAGDGAGDEWPCRTPADRGGGGLWGGGRAAGGAVWQPSGADDPYRLSAVSIPFRRHVAGQPVSVRGQRGAEPQHHAALCQLSADRPQRPDPQQYLGERAVGTDRLPDDHADPGCGVQTQASLGPQGAAPDAP</sequence>
<evidence type="ECO:0000313" key="2">
    <source>
        <dbReference type="EMBL" id="VXA81881.1"/>
    </source>
</evidence>
<reference evidence="2 3" key="1">
    <citation type="submission" date="2019-10" db="EMBL/GenBank/DDBJ databases">
        <authorList>
            <person name="Karimi E."/>
        </authorList>
    </citation>
    <scope>NUCLEOTIDE SEQUENCE [LARGE SCALE GENOMIC DNA]</scope>
    <source>
        <strain evidence="2">Aeromonas sp. 8C</strain>
    </source>
</reference>
<feature type="region of interest" description="Disordered" evidence="1">
    <location>
        <begin position="115"/>
        <end position="164"/>
    </location>
</feature>
<dbReference type="AlphaFoldDB" id="A0A653KU13"/>